<dbReference type="GO" id="GO:0016874">
    <property type="term" value="F:ligase activity"/>
    <property type="evidence" value="ECO:0007669"/>
    <property type="project" value="UniProtKB-KW"/>
</dbReference>
<dbReference type="SUPFAM" id="SSF57850">
    <property type="entry name" value="RING/U-box"/>
    <property type="match status" value="1"/>
</dbReference>
<dbReference type="InterPro" id="IPR013083">
    <property type="entry name" value="Znf_RING/FYVE/PHD"/>
</dbReference>
<dbReference type="SMART" id="SM00184">
    <property type="entry name" value="RING"/>
    <property type="match status" value="1"/>
</dbReference>
<proteinExistence type="predicted"/>
<dbReference type="AlphaFoldDB" id="A0A8J4X1M0"/>
<dbReference type="PANTHER" id="PTHR25465:SF75">
    <property type="entry name" value="E3 UBIQUITIN_ISG15 LIGASE TRIM25-RELATED"/>
    <property type="match status" value="1"/>
</dbReference>
<organism evidence="7 8">
    <name type="scientific">Clarias magur</name>
    <name type="common">Asian catfish</name>
    <name type="synonym">Macropteronotus magur</name>
    <dbReference type="NCBI Taxonomy" id="1594786"/>
    <lineage>
        <taxon>Eukaryota</taxon>
        <taxon>Metazoa</taxon>
        <taxon>Chordata</taxon>
        <taxon>Craniata</taxon>
        <taxon>Vertebrata</taxon>
        <taxon>Euteleostomi</taxon>
        <taxon>Actinopterygii</taxon>
        <taxon>Neopterygii</taxon>
        <taxon>Teleostei</taxon>
        <taxon>Ostariophysi</taxon>
        <taxon>Siluriformes</taxon>
        <taxon>Clariidae</taxon>
        <taxon>Clarias</taxon>
    </lineage>
</organism>
<dbReference type="Gene3D" id="3.30.40.10">
    <property type="entry name" value="Zinc/RING finger domain, C3HC4 (zinc finger)"/>
    <property type="match status" value="1"/>
</dbReference>
<feature type="compositionally biased region" description="Basic residues" evidence="5">
    <location>
        <begin position="340"/>
        <end position="351"/>
    </location>
</feature>
<sequence length="351" mass="38880">MSQLSPLSSSSTTSNESADSSPTFCHESDKSDECGDSRYLSASEHKDKAYSPAASYISMKSNQSMNPPPKFSDEPDVMGINSLAASPAPSIQSMDPSAALSSRSEEANVLPTSMMNEGSPSRTFNNSDQSDLPSTSFQYRDSYISQMMSENLRCPECKDVLKEPVSIPCGHSFCKSCILSYWIKPAQTGFYSCPQCRRWFTTRPALSLNVILANVVQTHQQATQSFTGPENVACDICVESEVRAVKTCLICSASYCEVHVWQHYTVAALQKHVLVEPMKDLERGGVNTLGKTNISAEVMVPKDHMCSMLMNQMKQLEKKVTSMEVKLEDMQGSKPEDQHSRKRCRTQTRPE</sequence>
<keyword evidence="3" id="KW-0862">Zinc</keyword>
<dbReference type="OrthoDB" id="6105938at2759"/>
<evidence type="ECO:0000256" key="3">
    <source>
        <dbReference type="ARBA" id="ARBA00022833"/>
    </source>
</evidence>
<dbReference type="Proteomes" id="UP000727407">
    <property type="component" value="Unassembled WGS sequence"/>
</dbReference>
<evidence type="ECO:0000259" key="6">
    <source>
        <dbReference type="PROSITE" id="PS50089"/>
    </source>
</evidence>
<name>A0A8J4X1M0_CLAMG</name>
<feature type="region of interest" description="Disordered" evidence="5">
    <location>
        <begin position="114"/>
        <end position="133"/>
    </location>
</feature>
<feature type="domain" description="RING-type" evidence="6">
    <location>
        <begin position="154"/>
        <end position="197"/>
    </location>
</feature>
<gene>
    <name evidence="7" type="ORF">DAT39_012889</name>
</gene>
<evidence type="ECO:0000256" key="4">
    <source>
        <dbReference type="PROSITE-ProRule" id="PRU00175"/>
    </source>
</evidence>
<protein>
    <submittedName>
        <fullName evidence="7">E3 ubiquitin/ISG15 ligase TRIM25-like isoform X1</fullName>
    </submittedName>
</protein>
<dbReference type="PROSITE" id="PS00518">
    <property type="entry name" value="ZF_RING_1"/>
    <property type="match status" value="1"/>
</dbReference>
<accession>A0A8J4X1M0</accession>
<feature type="non-terminal residue" evidence="7">
    <location>
        <position position="1"/>
    </location>
</feature>
<feature type="compositionally biased region" description="Low complexity" evidence="5">
    <location>
        <begin position="1"/>
        <end position="21"/>
    </location>
</feature>
<evidence type="ECO:0000313" key="7">
    <source>
        <dbReference type="EMBL" id="KAF5897406.1"/>
    </source>
</evidence>
<keyword evidence="7" id="KW-0436">Ligase</keyword>
<evidence type="ECO:0000256" key="1">
    <source>
        <dbReference type="ARBA" id="ARBA00022723"/>
    </source>
</evidence>
<dbReference type="PANTHER" id="PTHR25465">
    <property type="entry name" value="B-BOX DOMAIN CONTAINING"/>
    <property type="match status" value="1"/>
</dbReference>
<dbReference type="GO" id="GO:0008270">
    <property type="term" value="F:zinc ion binding"/>
    <property type="evidence" value="ECO:0007669"/>
    <property type="project" value="UniProtKB-KW"/>
</dbReference>
<evidence type="ECO:0000256" key="2">
    <source>
        <dbReference type="ARBA" id="ARBA00022771"/>
    </source>
</evidence>
<dbReference type="Pfam" id="PF15227">
    <property type="entry name" value="zf-C3HC4_4"/>
    <property type="match status" value="1"/>
</dbReference>
<keyword evidence="8" id="KW-1185">Reference proteome</keyword>
<feature type="compositionally biased region" description="Polar residues" evidence="5">
    <location>
        <begin position="89"/>
        <end position="102"/>
    </location>
</feature>
<dbReference type="InterPro" id="IPR051051">
    <property type="entry name" value="E3_ubiq-ligase_TRIM/RNF"/>
</dbReference>
<reference evidence="7" key="1">
    <citation type="submission" date="2020-07" db="EMBL/GenBank/DDBJ databases">
        <title>Clarias magur genome sequencing, assembly and annotation.</title>
        <authorList>
            <person name="Kushwaha B."/>
            <person name="Kumar R."/>
            <person name="Das P."/>
            <person name="Joshi C.G."/>
            <person name="Kumar D."/>
            <person name="Nagpure N.S."/>
            <person name="Pandey M."/>
            <person name="Agarwal S."/>
            <person name="Srivastava S."/>
            <person name="Singh M."/>
            <person name="Sahoo L."/>
            <person name="Jayasankar P."/>
            <person name="Meher P.K."/>
            <person name="Koringa P.G."/>
            <person name="Iquebal M.A."/>
            <person name="Das S.P."/>
            <person name="Bit A."/>
            <person name="Patnaik S."/>
            <person name="Patel N."/>
            <person name="Shah T.M."/>
            <person name="Hinsu A."/>
            <person name="Jena J.K."/>
        </authorList>
    </citation>
    <scope>NUCLEOTIDE SEQUENCE</scope>
    <source>
        <strain evidence="7">CIFAMagur01</strain>
        <tissue evidence="7">Testis</tissue>
    </source>
</reference>
<dbReference type="InterPro" id="IPR017907">
    <property type="entry name" value="Znf_RING_CS"/>
</dbReference>
<keyword evidence="2 4" id="KW-0863">Zinc-finger</keyword>
<evidence type="ECO:0000313" key="8">
    <source>
        <dbReference type="Proteomes" id="UP000727407"/>
    </source>
</evidence>
<comment type="caution">
    <text evidence="7">The sequence shown here is derived from an EMBL/GenBank/DDBJ whole genome shotgun (WGS) entry which is preliminary data.</text>
</comment>
<dbReference type="PROSITE" id="PS50089">
    <property type="entry name" value="ZF_RING_2"/>
    <property type="match status" value="1"/>
</dbReference>
<feature type="compositionally biased region" description="Basic and acidic residues" evidence="5">
    <location>
        <begin position="26"/>
        <end position="36"/>
    </location>
</feature>
<evidence type="ECO:0000256" key="5">
    <source>
        <dbReference type="SAM" id="MobiDB-lite"/>
    </source>
</evidence>
<dbReference type="InterPro" id="IPR001841">
    <property type="entry name" value="Znf_RING"/>
</dbReference>
<feature type="region of interest" description="Disordered" evidence="5">
    <location>
        <begin position="1"/>
        <end position="102"/>
    </location>
</feature>
<dbReference type="EMBL" id="QNUK01000236">
    <property type="protein sequence ID" value="KAF5897406.1"/>
    <property type="molecule type" value="Genomic_DNA"/>
</dbReference>
<keyword evidence="1" id="KW-0479">Metal-binding</keyword>
<dbReference type="Gene3D" id="4.10.830.40">
    <property type="match status" value="1"/>
</dbReference>
<feature type="region of interest" description="Disordered" evidence="5">
    <location>
        <begin position="326"/>
        <end position="351"/>
    </location>
</feature>
<feature type="compositionally biased region" description="Basic and acidic residues" evidence="5">
    <location>
        <begin position="326"/>
        <end position="339"/>
    </location>
</feature>